<reference evidence="1" key="1">
    <citation type="journal article" date="1990" name="Insect Biochem.">
        <title>Characterization of apolipophorin III from Barytettix psolus and Melanoplus differentialis.</title>
        <authorList>
            <person name="Ryan R.O."/>
            <person name="Ziegler R."/>
            <person name="Van der Horst D.J."/>
            <person name="Law J.H."/>
        </authorList>
    </citation>
    <scope>PROTEIN SEQUENCE</scope>
</reference>
<organism evidence="1">
    <name type="scientific">Barytettix psolus</name>
    <name type="common">Flightless Mexican grasshopper</name>
    <dbReference type="NCBI Taxonomy" id="30256"/>
    <lineage>
        <taxon>Eukaryota</taxon>
        <taxon>Metazoa</taxon>
        <taxon>Ecdysozoa</taxon>
        <taxon>Arthropoda</taxon>
        <taxon>Hexapoda</taxon>
        <taxon>Insecta</taxon>
        <taxon>Pterygota</taxon>
        <taxon>Neoptera</taxon>
        <taxon>Polyneoptera</taxon>
        <taxon>Orthoptera</taxon>
        <taxon>Caelifera</taxon>
        <taxon>Acrididea</taxon>
        <taxon>Acridomorpha</taxon>
        <taxon>Acridoidea</taxon>
        <taxon>Acrididae</taxon>
        <taxon>Melanoplinae</taxon>
        <taxon>Conalcaeini</taxon>
        <taxon>Barytettix</taxon>
    </lineage>
</organism>
<feature type="non-terminal residue" evidence="1">
    <location>
        <position position="32"/>
    </location>
</feature>
<feature type="non-terminal residue" evidence="1">
    <location>
        <position position="1"/>
    </location>
</feature>
<dbReference type="PIR" id="A60363">
    <property type="entry name" value="A60363"/>
</dbReference>
<sequence>DAGQHQDLVQAVQQLNTLVNAGEQIRQTLGLP</sequence>
<protein>
    <submittedName>
        <fullName evidence="1">Apolipophorin III</fullName>
    </submittedName>
</protein>
<accession>Q7M483</accession>
<name>Q7M483_BARPS</name>
<evidence type="ECO:0000313" key="1">
    <source>
        <dbReference type="PIR" id="A60363"/>
    </source>
</evidence>
<dbReference type="AlphaFoldDB" id="Q7M483"/>
<keyword id="KW-0903">Direct protein sequencing</keyword>
<proteinExistence type="evidence at protein level"/>